<name>A0A1Y2FYF8_PROLT</name>
<dbReference type="STRING" id="56484.A0A1Y2FYF8"/>
<evidence type="ECO:0000313" key="4">
    <source>
        <dbReference type="EMBL" id="ORY87715.1"/>
    </source>
</evidence>
<proteinExistence type="predicted"/>
<dbReference type="OrthoDB" id="251770at2759"/>
<dbReference type="InterPro" id="IPR059215">
    <property type="entry name" value="BRCT2_TopBP1-like"/>
</dbReference>
<feature type="domain" description="BRCT" evidence="3">
    <location>
        <begin position="1"/>
        <end position="76"/>
    </location>
</feature>
<keyword evidence="1" id="KW-0677">Repeat</keyword>
<evidence type="ECO:0000259" key="3">
    <source>
        <dbReference type="PROSITE" id="PS50172"/>
    </source>
</evidence>
<evidence type="ECO:0000256" key="2">
    <source>
        <dbReference type="SAM" id="MobiDB-lite"/>
    </source>
</evidence>
<dbReference type="RefSeq" id="XP_040728210.1">
    <property type="nucleotide sequence ID" value="XM_040872409.1"/>
</dbReference>
<feature type="domain" description="BRCT" evidence="3">
    <location>
        <begin position="292"/>
        <end position="376"/>
    </location>
</feature>
<dbReference type="InterPro" id="IPR036420">
    <property type="entry name" value="BRCT_dom_sf"/>
</dbReference>
<dbReference type="PANTHER" id="PTHR13561">
    <property type="entry name" value="DNA REPLICATION REGULATOR DPB11-RELATED"/>
    <property type="match status" value="1"/>
</dbReference>
<dbReference type="OMA" id="HERWISG"/>
<dbReference type="Proteomes" id="UP000193685">
    <property type="component" value="Unassembled WGS sequence"/>
</dbReference>
<dbReference type="GO" id="GO:0006270">
    <property type="term" value="P:DNA replication initiation"/>
    <property type="evidence" value="ECO:0007669"/>
    <property type="project" value="TreeGrafter"/>
</dbReference>
<feature type="domain" description="BRCT" evidence="3">
    <location>
        <begin position="96"/>
        <end position="186"/>
    </location>
</feature>
<keyword evidence="5" id="KW-1185">Reference proteome</keyword>
<feature type="compositionally biased region" description="Polar residues" evidence="2">
    <location>
        <begin position="760"/>
        <end position="776"/>
    </location>
</feature>
<dbReference type="CDD" id="cd17723">
    <property type="entry name" value="BRCT_Rad4_rpt4"/>
    <property type="match status" value="1"/>
</dbReference>
<evidence type="ECO:0000256" key="1">
    <source>
        <dbReference type="ARBA" id="ARBA00022737"/>
    </source>
</evidence>
<dbReference type="PANTHER" id="PTHR13561:SF20">
    <property type="entry name" value="DNA TOPOISOMERASE 2-BINDING PROTEIN 1"/>
    <property type="match status" value="1"/>
</dbReference>
<dbReference type="EMBL" id="MCFI01000001">
    <property type="protein sequence ID" value="ORY87715.1"/>
    <property type="molecule type" value="Genomic_DNA"/>
</dbReference>
<dbReference type="PROSITE" id="PS50172">
    <property type="entry name" value="BRCT"/>
    <property type="match status" value="4"/>
</dbReference>
<dbReference type="Gene3D" id="3.40.50.10190">
    <property type="entry name" value="BRCT domain"/>
    <property type="match status" value="5"/>
</dbReference>
<dbReference type="SUPFAM" id="SSF52113">
    <property type="entry name" value="BRCT domain"/>
    <property type="match status" value="5"/>
</dbReference>
<sequence>MSEKPLSHVVLCCTAVPAHQRVSITRQAHDMGATLQGALTSDVTHLVVGSSQSDKYRFAARSRTDIQLMGIDWVAQLHERWISGQDVDVGRLEKLYRHKIFTGLRISVTNLDADERSEVESLVQQHGGQYTGDLTKENTHLIAGFASGRKFDAVAVWNNGIKVVGIEWLHVSIQRGAALGEEYFSLTIPSKERGKDAWQPPAKPVVMEASSDLSSGLKRKADVTAPAVALKRKLSKRTSQHAGNSDGLWDQIFINGPADQPSQPGEQDVTFDLPDTTTHFIGDAEGGLDDAPSLPIFRGLKFAISGFDERQKRLVKAALEGEQGEIIDNVQPGCYVVVPQGQTPPMQVDATTLVTEWWIERCLHFRRTVDPSQSLGCQPYASQFPVAEMNKMSICTTGFEGIELLHTEKLIKLVGARFTETLTRDCSILIAKSPSSRRCNAAPKLGVRVVSLAWLEAIATCGQSTGIVQYALDGIENSRCRLDGVVVRQQNRRKALRGCKVYICPDCQDHKLLIFLTLELGAELVKSYLDTITHLVGELEQLAKQESILDDGDAIAVTPAWLRACDAASSRVAESGFRPGKTSPAKPSVKAEPTKSKPTAKLEKKATATSSVDSALNLTAKMIPSGSGKRSRRLLGRAASAPDAFIEDGALSDVSIPGAGLSLRTRLASLPTAVREDAYAFDTAKAQLVPQEKEEEEGEVRYADPETAAVRRSILARLEGRANEAGDVTLVRQASSLSTDHVGSLKGGASVASLLREESTSVTSHAGESRASSGSGMTKAVGLGSRKTRGRTAAVAAKVAGLNGRS</sequence>
<dbReference type="GO" id="GO:0033314">
    <property type="term" value="P:mitotic DNA replication checkpoint signaling"/>
    <property type="evidence" value="ECO:0007669"/>
    <property type="project" value="TreeGrafter"/>
</dbReference>
<dbReference type="SMART" id="SM00292">
    <property type="entry name" value="BRCT"/>
    <property type="match status" value="5"/>
</dbReference>
<feature type="region of interest" description="Disordered" evidence="2">
    <location>
        <begin position="756"/>
        <end position="789"/>
    </location>
</feature>
<reference evidence="4 5" key="1">
    <citation type="submission" date="2016-07" db="EMBL/GenBank/DDBJ databases">
        <title>Pervasive Adenine N6-methylation of Active Genes in Fungi.</title>
        <authorList>
            <consortium name="DOE Joint Genome Institute"/>
            <person name="Mondo S.J."/>
            <person name="Dannebaum R.O."/>
            <person name="Kuo R.C."/>
            <person name="Labutti K."/>
            <person name="Haridas S."/>
            <person name="Kuo A."/>
            <person name="Salamov A."/>
            <person name="Ahrendt S.R."/>
            <person name="Lipzen A."/>
            <person name="Sullivan W."/>
            <person name="Andreopoulos W.B."/>
            <person name="Clum A."/>
            <person name="Lindquist E."/>
            <person name="Daum C."/>
            <person name="Ramamoorthy G.K."/>
            <person name="Gryganskyi A."/>
            <person name="Culley D."/>
            <person name="Magnuson J.K."/>
            <person name="James T.Y."/>
            <person name="O'Malley M.A."/>
            <person name="Stajich J.E."/>
            <person name="Spatafora J.W."/>
            <person name="Visel A."/>
            <person name="Grigoriev I.V."/>
        </authorList>
    </citation>
    <scope>NUCLEOTIDE SEQUENCE [LARGE SCALE GENOMIC DNA]</scope>
    <source>
        <strain evidence="4 5">12-1054</strain>
    </source>
</reference>
<dbReference type="Pfam" id="PF12738">
    <property type="entry name" value="PTCB-BRCT"/>
    <property type="match status" value="3"/>
</dbReference>
<dbReference type="GeneID" id="63789008"/>
<dbReference type="CDD" id="cd18433">
    <property type="entry name" value="BRCT_Rad4_rpt3"/>
    <property type="match status" value="1"/>
</dbReference>
<dbReference type="CDD" id="cd17731">
    <property type="entry name" value="BRCT_TopBP1_rpt2_like"/>
    <property type="match status" value="1"/>
</dbReference>
<dbReference type="AlphaFoldDB" id="A0A1Y2FYF8"/>
<evidence type="ECO:0000313" key="5">
    <source>
        <dbReference type="Proteomes" id="UP000193685"/>
    </source>
</evidence>
<dbReference type="GO" id="GO:0007095">
    <property type="term" value="P:mitotic G2 DNA damage checkpoint signaling"/>
    <property type="evidence" value="ECO:0007669"/>
    <property type="project" value="TreeGrafter"/>
</dbReference>
<feature type="compositionally biased region" description="Basic and acidic residues" evidence="2">
    <location>
        <begin position="592"/>
        <end position="606"/>
    </location>
</feature>
<feature type="region of interest" description="Disordered" evidence="2">
    <location>
        <begin position="573"/>
        <end position="608"/>
    </location>
</feature>
<organism evidence="4 5">
    <name type="scientific">Protomyces lactucae-debilis</name>
    <dbReference type="NCBI Taxonomy" id="2754530"/>
    <lineage>
        <taxon>Eukaryota</taxon>
        <taxon>Fungi</taxon>
        <taxon>Dikarya</taxon>
        <taxon>Ascomycota</taxon>
        <taxon>Taphrinomycotina</taxon>
        <taxon>Taphrinomycetes</taxon>
        <taxon>Taphrinales</taxon>
        <taxon>Protomycetaceae</taxon>
        <taxon>Protomyces</taxon>
    </lineage>
</organism>
<feature type="domain" description="BRCT" evidence="3">
    <location>
        <begin position="408"/>
        <end position="455"/>
    </location>
</feature>
<gene>
    <name evidence="4" type="ORF">BCR37DRAFT_6376</name>
</gene>
<dbReference type="CDD" id="cd17740">
    <property type="entry name" value="BRCT_Rad4_rpt1"/>
    <property type="match status" value="1"/>
</dbReference>
<protein>
    <recommendedName>
        <fullName evidence="3">BRCT domain-containing protein</fullName>
    </recommendedName>
</protein>
<dbReference type="InterPro" id="IPR001357">
    <property type="entry name" value="BRCT_dom"/>
</dbReference>
<comment type="caution">
    <text evidence="4">The sequence shown here is derived from an EMBL/GenBank/DDBJ whole genome shotgun (WGS) entry which is preliminary data.</text>
</comment>
<accession>A0A1Y2FYF8</accession>